<feature type="transmembrane region" description="Helical" evidence="1">
    <location>
        <begin position="161"/>
        <end position="180"/>
    </location>
</feature>
<feature type="transmembrane region" description="Helical" evidence="1">
    <location>
        <begin position="344"/>
        <end position="361"/>
    </location>
</feature>
<feature type="transmembrane region" description="Helical" evidence="1">
    <location>
        <begin position="192"/>
        <end position="219"/>
    </location>
</feature>
<keyword evidence="1" id="KW-0812">Transmembrane</keyword>
<sequence>MDRFRSLFLVIKHNEALTLSIILALAILIIRYPNVVEWNLGDNDNFMRLHQIKTFIDSPSWYLHPLKDFNPQDGQIIHWSRIPDLPILAIYYVTYLFLDETTAIQIAITIVPLIYLILLSLVLCKITKSIFELNQPVLATTYTFFSVASLKFLPGHIDHHNLQILLFAVFILLTFSSNYYKKINLFGSALSITLSLLIGLETLPFYILTLSLLTLYSLYNDLRKLTYIKNLSFLVSIYGTIGIFIFEPIENIFTPIYDKLTIELLIYFLGAGIALHLSLYRPKLNILLLSSLLIVGVVYSIFPEAIKPPFHDYHETLIEYWLSHVTEAQPLLTKILNTEKLSTNWLYIGTIFPAILSIFLLNEKKHKTYYLVFCLSLIPAIFWQTRTILFSSALSIPLQVFVGLKIFNNIKTPVVRIIIPLLIAPVISAGLLNYISSISDNDNTLKKDETNIIEVINNLKIENKKIFTAMDDGADILALTSNSIISAPYHRNIRGNLLFIETLLSDDEDNTLKNLIENKVDIFIFNKNENQNKFILKGASENSLINKLISGNPPKWLIPMIENKDGFSVYELRR</sequence>
<dbReference type="KEGG" id="vzi:G5S32_12590"/>
<reference evidence="2 3" key="1">
    <citation type="submission" date="2020-02" db="EMBL/GenBank/DDBJ databases">
        <title>A complete genome of a marine bacterium Vibrio sp. ZWAL4003 isolated from the mangrove sediment with the ability to degrade polysaccharides.</title>
        <authorList>
            <person name="Wu J."/>
            <person name="Qu W."/>
            <person name="Zeng R."/>
        </authorList>
    </citation>
    <scope>NUCLEOTIDE SEQUENCE [LARGE SCALE GENOMIC DNA]</scope>
    <source>
        <strain evidence="2 3">ZWAL4003</strain>
    </source>
</reference>
<feature type="transmembrane region" description="Helical" evidence="1">
    <location>
        <begin position="286"/>
        <end position="302"/>
    </location>
</feature>
<name>A0A6G7CL26_9VIBR</name>
<feature type="transmembrane region" description="Helical" evidence="1">
    <location>
        <begin position="103"/>
        <end position="124"/>
    </location>
</feature>
<accession>A0A6G7CL26</accession>
<dbReference type="RefSeq" id="WP_165312325.1">
    <property type="nucleotide sequence ID" value="NZ_CP049331.1"/>
</dbReference>
<feature type="transmembrane region" description="Helical" evidence="1">
    <location>
        <begin position="261"/>
        <end position="279"/>
    </location>
</feature>
<feature type="transmembrane region" description="Helical" evidence="1">
    <location>
        <begin position="231"/>
        <end position="249"/>
    </location>
</feature>
<dbReference type="EMBL" id="CP049331">
    <property type="protein sequence ID" value="QIH42770.1"/>
    <property type="molecule type" value="Genomic_DNA"/>
</dbReference>
<dbReference type="AlphaFoldDB" id="A0A6G7CL26"/>
<evidence type="ECO:0000256" key="1">
    <source>
        <dbReference type="SAM" id="Phobius"/>
    </source>
</evidence>
<feature type="transmembrane region" description="Helical" evidence="1">
    <location>
        <begin position="16"/>
        <end position="33"/>
    </location>
</feature>
<feature type="transmembrane region" description="Helical" evidence="1">
    <location>
        <begin position="414"/>
        <end position="435"/>
    </location>
</feature>
<proteinExistence type="predicted"/>
<organism evidence="2 3">
    <name type="scientific">Vibrio ziniensis</name>
    <dbReference type="NCBI Taxonomy" id="2711221"/>
    <lineage>
        <taxon>Bacteria</taxon>
        <taxon>Pseudomonadati</taxon>
        <taxon>Pseudomonadota</taxon>
        <taxon>Gammaproteobacteria</taxon>
        <taxon>Vibrionales</taxon>
        <taxon>Vibrionaceae</taxon>
        <taxon>Vibrio</taxon>
    </lineage>
</organism>
<feature type="transmembrane region" description="Helical" evidence="1">
    <location>
        <begin position="368"/>
        <end position="383"/>
    </location>
</feature>
<evidence type="ECO:0008006" key="4">
    <source>
        <dbReference type="Google" id="ProtNLM"/>
    </source>
</evidence>
<evidence type="ECO:0000313" key="2">
    <source>
        <dbReference type="EMBL" id="QIH42770.1"/>
    </source>
</evidence>
<evidence type="ECO:0000313" key="3">
    <source>
        <dbReference type="Proteomes" id="UP000503003"/>
    </source>
</evidence>
<keyword evidence="1" id="KW-0472">Membrane</keyword>
<keyword evidence="3" id="KW-1185">Reference proteome</keyword>
<dbReference type="Proteomes" id="UP000503003">
    <property type="component" value="Chromosome 1"/>
</dbReference>
<gene>
    <name evidence="2" type="ORF">G5S32_12590</name>
</gene>
<protein>
    <recommendedName>
        <fullName evidence="4">Glycosyltransferase RgtA/B/C/D-like domain-containing protein</fullName>
    </recommendedName>
</protein>
<keyword evidence="1" id="KW-1133">Transmembrane helix</keyword>